<evidence type="ECO:0000313" key="1">
    <source>
        <dbReference type="EMBL" id="CAG6788858.1"/>
    </source>
</evidence>
<proteinExistence type="predicted"/>
<protein>
    <submittedName>
        <fullName evidence="1">Uncharacterized protein</fullName>
    </submittedName>
</protein>
<dbReference type="EMBL" id="HBUF01661996">
    <property type="protein sequence ID" value="CAG6788858.1"/>
    <property type="molecule type" value="Transcribed_RNA"/>
</dbReference>
<name>A0A8D9BNX2_9HEMI</name>
<sequence length="119" mass="13989">MYLTVSTAQVFYFLHCTTKSHSDTDSTHFQNFATQSKRKYLGQNLSSNFRVKLTTYNKLHIKISKTVPKDNMDFPFFNYFFPFLHDENDDVDEFVLIITFAVMSEARQTLSNSLFDMID</sequence>
<organism evidence="1">
    <name type="scientific">Cacopsylla melanoneura</name>
    <dbReference type="NCBI Taxonomy" id="428564"/>
    <lineage>
        <taxon>Eukaryota</taxon>
        <taxon>Metazoa</taxon>
        <taxon>Ecdysozoa</taxon>
        <taxon>Arthropoda</taxon>
        <taxon>Hexapoda</taxon>
        <taxon>Insecta</taxon>
        <taxon>Pterygota</taxon>
        <taxon>Neoptera</taxon>
        <taxon>Paraneoptera</taxon>
        <taxon>Hemiptera</taxon>
        <taxon>Sternorrhyncha</taxon>
        <taxon>Psylloidea</taxon>
        <taxon>Psyllidae</taxon>
        <taxon>Psyllinae</taxon>
        <taxon>Cacopsylla</taxon>
    </lineage>
</organism>
<accession>A0A8D9BNX2</accession>
<reference evidence="1" key="1">
    <citation type="submission" date="2021-05" db="EMBL/GenBank/DDBJ databases">
        <authorList>
            <person name="Alioto T."/>
            <person name="Alioto T."/>
            <person name="Gomez Garrido J."/>
        </authorList>
    </citation>
    <scope>NUCLEOTIDE SEQUENCE</scope>
</reference>
<dbReference type="AlphaFoldDB" id="A0A8D9BNX2"/>